<keyword evidence="1" id="KW-0812">Transmembrane</keyword>
<evidence type="ECO:0000313" key="2">
    <source>
        <dbReference type="EMBL" id="VAV95569.1"/>
    </source>
</evidence>
<proteinExistence type="predicted"/>
<dbReference type="SUPFAM" id="SSF52540">
    <property type="entry name" value="P-loop containing nucleoside triphosphate hydrolases"/>
    <property type="match status" value="1"/>
</dbReference>
<keyword evidence="1" id="KW-0472">Membrane</keyword>
<protein>
    <submittedName>
        <fullName evidence="2">Uncharacterized protein</fullName>
    </submittedName>
</protein>
<gene>
    <name evidence="2" type="ORF">MNBD_ALPHA06-39</name>
</gene>
<dbReference type="EMBL" id="UOEE01000206">
    <property type="protein sequence ID" value="VAV95569.1"/>
    <property type="molecule type" value="Genomic_DNA"/>
</dbReference>
<name>A0A3B0RUB3_9ZZZZ</name>
<accession>A0A3B0RUB3</accession>
<sequence>MALAKWKPLVMASVSSAGVGVAGHIQGWGIWAQSLASSNDLIASFLPLIPAQLKTTAFETWPGLTIFLLIFLPLYGFFILKPTNNTLAFCWPDLPGFLDPRLEKKGASDIDAFAPDQSFLGRAADITSLSNFGDIADKHGWMALHGPMGHGKTRLGLEWLKSIKRAGWDTGVLRPRTSLEAIAKSKIRKSTAIMIDDANSHADLWEMLSALIKRAGNKRLRVLLVDQSIPVLIADIGTAKSDTIKNTGRSVLFLKPLPDEAAQALGAENNLGPQEIKNAEGRPLLLRLGADPWGEIARRGERRLKMADDLIGQEGKKLLAFSALAGAFGADEIPKDVSDVTVSVLTQLYEGHDRKSLTTNIPALLPNILAGEVLLQWLTDQTDAASKKFIKQAIAINPEFANTRIAGMLRERHKYNVRTQNGEPVVEEETPTGQVLQLLADSRPVAWNAIAIQQIDNLRAEQNQFGKAGKIDPMLGVYAQAKYIAAGWPFSADVQNGLAGLSVNCLFWLLADTHDGIIIDVLDDLQRLHANWPDDQQIALRRAMGAVNAVNSYGEATDLADKWKKLHGQLQILQNLNENWHDDQQIALHRAM</sequence>
<organism evidence="2">
    <name type="scientific">hydrothermal vent metagenome</name>
    <dbReference type="NCBI Taxonomy" id="652676"/>
    <lineage>
        <taxon>unclassified sequences</taxon>
        <taxon>metagenomes</taxon>
        <taxon>ecological metagenomes</taxon>
    </lineage>
</organism>
<dbReference type="AlphaFoldDB" id="A0A3B0RUB3"/>
<feature type="transmembrane region" description="Helical" evidence="1">
    <location>
        <begin position="60"/>
        <end position="80"/>
    </location>
</feature>
<reference evidence="2" key="1">
    <citation type="submission" date="2018-06" db="EMBL/GenBank/DDBJ databases">
        <authorList>
            <person name="Zhirakovskaya E."/>
        </authorList>
    </citation>
    <scope>NUCLEOTIDE SEQUENCE</scope>
</reference>
<dbReference type="InterPro" id="IPR027417">
    <property type="entry name" value="P-loop_NTPase"/>
</dbReference>
<evidence type="ECO:0000256" key="1">
    <source>
        <dbReference type="SAM" id="Phobius"/>
    </source>
</evidence>
<feature type="non-terminal residue" evidence="2">
    <location>
        <position position="592"/>
    </location>
</feature>
<keyword evidence="1" id="KW-1133">Transmembrane helix</keyword>